<evidence type="ECO:0000313" key="2">
    <source>
        <dbReference type="Proteomes" id="UP000017984"/>
    </source>
</evidence>
<keyword evidence="2" id="KW-1185">Reference proteome</keyword>
<reference evidence="1 2" key="1">
    <citation type="journal article" date="2014" name="Genome Announc.">
        <title>Draft Genome Sequence of Streptomyces roseochromogenes subsp. oscitans DS 12.976, Producer of the Aminocoumarin Antibiotic Clorobiocin.</title>
        <authorList>
            <person name="Ruckert C."/>
            <person name="Kalinowski J."/>
            <person name="Heide L."/>
            <person name="Apel A.K."/>
        </authorList>
    </citation>
    <scope>NUCLEOTIDE SEQUENCE [LARGE SCALE GENOMIC DNA]</scope>
    <source>
        <strain evidence="1 2">DS 12.976</strain>
    </source>
</reference>
<dbReference type="STRING" id="1352936.M878_02100"/>
<sequence length="119" mass="12380">MSSAEPARDAAAVWDIATPPRPGRLRVSTAGFRARTTDPVDLNVVPNPAVTVAVHLGDALLAVDDANGRPHHGSVVVGLASRGVRGYGRDMECLQVRLSPAVAHAELGASWELGGPRSN</sequence>
<dbReference type="AlphaFoldDB" id="V6KW48"/>
<dbReference type="Proteomes" id="UP000017984">
    <property type="component" value="Chromosome"/>
</dbReference>
<dbReference type="PATRIC" id="fig|1352936.5.peg.466"/>
<dbReference type="RefSeq" id="WP_023544452.1">
    <property type="nucleotide sequence ID" value="NZ_CM002285.1"/>
</dbReference>
<name>V6KW48_STRRC</name>
<proteinExistence type="predicted"/>
<dbReference type="EMBL" id="AWQX01000010">
    <property type="protein sequence ID" value="EST36395.1"/>
    <property type="molecule type" value="Genomic_DNA"/>
</dbReference>
<gene>
    <name evidence="1" type="ORF">M878_02100</name>
</gene>
<accession>V6KW48</accession>
<protein>
    <submittedName>
        <fullName evidence="1">Uncharacterized protein</fullName>
    </submittedName>
</protein>
<evidence type="ECO:0000313" key="1">
    <source>
        <dbReference type="EMBL" id="EST36395.1"/>
    </source>
</evidence>
<dbReference type="HOGENOM" id="CLU_2060149_0_0_11"/>
<comment type="caution">
    <text evidence="1">The sequence shown here is derived from an EMBL/GenBank/DDBJ whole genome shotgun (WGS) entry which is preliminary data.</text>
</comment>
<organism evidence="1 2">
    <name type="scientific">Streptomyces roseochromogenus subsp. oscitans DS 12.976</name>
    <dbReference type="NCBI Taxonomy" id="1352936"/>
    <lineage>
        <taxon>Bacteria</taxon>
        <taxon>Bacillati</taxon>
        <taxon>Actinomycetota</taxon>
        <taxon>Actinomycetes</taxon>
        <taxon>Kitasatosporales</taxon>
        <taxon>Streptomycetaceae</taxon>
        <taxon>Streptomyces</taxon>
    </lineage>
</organism>